<gene>
    <name evidence="6 8" type="primary">map</name>
    <name evidence="8" type="ORF">D1H98_03410</name>
</gene>
<evidence type="ECO:0000256" key="5">
    <source>
        <dbReference type="ARBA" id="ARBA00022801"/>
    </source>
</evidence>
<dbReference type="EC" id="3.4.11.18" evidence="6 7"/>
<feature type="binding site" evidence="6">
    <location>
        <position position="236"/>
    </location>
    <ligand>
        <name>a divalent metal cation</name>
        <dbReference type="ChEBI" id="CHEBI:60240"/>
        <label>1</label>
    </ligand>
</feature>
<feature type="binding site" evidence="6">
    <location>
        <position position="98"/>
    </location>
    <ligand>
        <name>a divalent metal cation</name>
        <dbReference type="ChEBI" id="CHEBI:60240"/>
        <label>1</label>
    </ligand>
</feature>
<dbReference type="InterPro" id="IPR002467">
    <property type="entry name" value="Pept_M24A_MAP1"/>
</dbReference>
<dbReference type="GO" id="GO:0070006">
    <property type="term" value="F:metalloaminopeptidase activity"/>
    <property type="evidence" value="ECO:0007669"/>
    <property type="project" value="UniProtKB-UniRule"/>
</dbReference>
<evidence type="ECO:0000256" key="1">
    <source>
        <dbReference type="ARBA" id="ARBA00002521"/>
    </source>
</evidence>
<dbReference type="InterPro" id="IPR000994">
    <property type="entry name" value="Pept_M24"/>
</dbReference>
<reference evidence="8 9" key="1">
    <citation type="submission" date="2018-08" db="EMBL/GenBank/DDBJ databases">
        <title>Genome Sequences of Legionella pneumophila subsp. pneumophila Isolates, Recovered from a Drinking Water System in a Large Builging.</title>
        <authorList>
            <person name="Gomez-Alvarez V."/>
            <person name="Boczek L."/>
            <person name="King D."/>
            <person name="Pemberton A."/>
            <person name="Pfaller S."/>
            <person name="Rodgers M."/>
            <person name="Santodomingo J."/>
            <person name="Revetta R."/>
        </authorList>
    </citation>
    <scope>NUCLEOTIDE SEQUENCE [LARGE SCALE GENOMIC DNA]</scope>
    <source>
        <strain evidence="8 9">L01C.1</strain>
    </source>
</reference>
<comment type="subunit">
    <text evidence="6">Monomer.</text>
</comment>
<dbReference type="InterPro" id="IPR001714">
    <property type="entry name" value="Pept_M24_MAP"/>
</dbReference>
<evidence type="ECO:0000256" key="3">
    <source>
        <dbReference type="ARBA" id="ARBA00022670"/>
    </source>
</evidence>
<dbReference type="HAMAP" id="MF_01974">
    <property type="entry name" value="MetAP_1"/>
    <property type="match status" value="1"/>
</dbReference>
<protein>
    <recommendedName>
        <fullName evidence="6 7">Methionine aminopeptidase</fullName>
        <shortName evidence="6">MAP</shortName>
        <shortName evidence="6">MetAP</shortName>
        <ecNumber evidence="6 7">3.4.11.18</ecNumber>
    </recommendedName>
    <alternativeName>
        <fullName evidence="6">Peptidase M</fullName>
    </alternativeName>
</protein>
<evidence type="ECO:0000256" key="7">
    <source>
        <dbReference type="RuleBase" id="RU003653"/>
    </source>
</evidence>
<dbReference type="Proteomes" id="UP000277145">
    <property type="component" value="Unassembled WGS sequence"/>
</dbReference>
<dbReference type="EMBL" id="QWDR01000001">
    <property type="protein sequence ID" value="RJY33859.1"/>
    <property type="molecule type" value="Genomic_DNA"/>
</dbReference>
<feature type="binding site" evidence="6">
    <location>
        <position position="205"/>
    </location>
    <ligand>
        <name>a divalent metal cation</name>
        <dbReference type="ChEBI" id="CHEBI:60240"/>
        <label>2</label>
        <note>catalytic</note>
    </ligand>
</feature>
<feature type="binding site" evidence="6">
    <location>
        <position position="109"/>
    </location>
    <ligand>
        <name>a divalent metal cation</name>
        <dbReference type="ChEBI" id="CHEBI:60240"/>
        <label>1</label>
    </ligand>
</feature>
<dbReference type="GO" id="GO:0004239">
    <property type="term" value="F:initiator methionyl aminopeptidase activity"/>
    <property type="evidence" value="ECO:0007669"/>
    <property type="project" value="UniProtKB-UniRule"/>
</dbReference>
<comment type="catalytic activity">
    <reaction evidence="6 7">
        <text>Release of N-terminal amino acids, preferentially methionine, from peptides and arylamides.</text>
        <dbReference type="EC" id="3.4.11.18"/>
    </reaction>
</comment>
<keyword evidence="5 6" id="KW-0378">Hydrolase</keyword>
<dbReference type="AlphaFoldDB" id="A0A3A6UQW0"/>
<evidence type="ECO:0000313" key="8">
    <source>
        <dbReference type="EMBL" id="RJY33859.1"/>
    </source>
</evidence>
<dbReference type="Pfam" id="PF00557">
    <property type="entry name" value="Peptidase_M24"/>
    <property type="match status" value="1"/>
</dbReference>
<dbReference type="GO" id="GO:0005829">
    <property type="term" value="C:cytosol"/>
    <property type="evidence" value="ECO:0007669"/>
    <property type="project" value="TreeGrafter"/>
</dbReference>
<comment type="caution">
    <text evidence="6">Lacks conserved residue(s) required for the propagation of feature annotation.</text>
</comment>
<comment type="similarity">
    <text evidence="6">Belongs to the peptidase M24A family. Methionine aminopeptidase type 1 subfamily.</text>
</comment>
<organism evidence="8 9">
    <name type="scientific">Legionella pneumophila subsp. pneumophila</name>
    <dbReference type="NCBI Taxonomy" id="91891"/>
    <lineage>
        <taxon>Bacteria</taxon>
        <taxon>Pseudomonadati</taxon>
        <taxon>Pseudomonadota</taxon>
        <taxon>Gammaproteobacteria</taxon>
        <taxon>Legionellales</taxon>
        <taxon>Legionellaceae</taxon>
        <taxon>Legionella</taxon>
    </lineage>
</organism>
<comment type="cofactor">
    <cofactor evidence="6">
        <name>Co(2+)</name>
        <dbReference type="ChEBI" id="CHEBI:48828"/>
    </cofactor>
    <cofactor evidence="6">
        <name>Zn(2+)</name>
        <dbReference type="ChEBI" id="CHEBI:29105"/>
    </cofactor>
    <cofactor evidence="6">
        <name>Mn(2+)</name>
        <dbReference type="ChEBI" id="CHEBI:29035"/>
    </cofactor>
    <cofactor evidence="6">
        <name>Fe(2+)</name>
        <dbReference type="ChEBI" id="CHEBI:29033"/>
    </cofactor>
    <text evidence="6">Binds 2 divalent metal cations per subunit. Has a high-affinity and a low affinity metal-binding site. The true nature of the physiological cofactor is under debate. The enzyme is active with cobalt, zinc, manganese or divalent iron ions. Most likely, methionine aminopeptidases function as mononuclear Fe(2+)-metalloproteases under physiological conditions, and the catalytically relevant metal-binding site has been assigned to the histidine-containing high-affinity site.</text>
</comment>
<dbReference type="Gene3D" id="3.90.230.10">
    <property type="entry name" value="Creatinase/methionine aminopeptidase superfamily"/>
    <property type="match status" value="1"/>
</dbReference>
<accession>A0A3A6UQW0</accession>
<dbReference type="PANTHER" id="PTHR43330">
    <property type="entry name" value="METHIONINE AMINOPEPTIDASE"/>
    <property type="match status" value="1"/>
</dbReference>
<feature type="binding site" evidence="6">
    <location>
        <position position="172"/>
    </location>
    <ligand>
        <name>a divalent metal cation</name>
        <dbReference type="ChEBI" id="CHEBI:60240"/>
        <label>2</label>
        <note>catalytic</note>
    </ligand>
</feature>
<evidence type="ECO:0000313" key="9">
    <source>
        <dbReference type="Proteomes" id="UP000277145"/>
    </source>
</evidence>
<dbReference type="SUPFAM" id="SSF55920">
    <property type="entry name" value="Creatinase/aminopeptidase"/>
    <property type="match status" value="1"/>
</dbReference>
<sequence length="257" mass="28620">MKYTMLVKTPEEIKKMRVAGHLAASVLEMIEPYVIAGASTKELEQVCRQYIIEDLKAIPSTLNHYGFPACICTSINHVVCHGIPSEKKLKNGDIINIDVTVQKDGYIGDTSKMFLVGNIKPFAKKLVEVTQECLYKAISIVRPGTHLGDIGNIIQTHAEQHGYSVVREFGGHGIGKSMWEDPHIMHFGKPNTGLRLQAGMTFTIEPMLNLGRKEVKTLGDGWTVVTKDHKLSAQWEHTILVTDNGHEILTLRADEHL</sequence>
<keyword evidence="3 6" id="KW-0645">Protease</keyword>
<evidence type="ECO:0000256" key="4">
    <source>
        <dbReference type="ARBA" id="ARBA00022723"/>
    </source>
</evidence>
<dbReference type="GO" id="GO:0006508">
    <property type="term" value="P:proteolysis"/>
    <property type="evidence" value="ECO:0007669"/>
    <property type="project" value="UniProtKB-KW"/>
</dbReference>
<keyword evidence="4 6" id="KW-0479">Metal-binding</keyword>
<dbReference type="PRINTS" id="PR00599">
    <property type="entry name" value="MAPEPTIDASE"/>
</dbReference>
<dbReference type="CDD" id="cd01086">
    <property type="entry name" value="MetAP1"/>
    <property type="match status" value="1"/>
</dbReference>
<comment type="function">
    <text evidence="1 6">Removes the N-terminal methionine from nascent proteins. The N-terminal methionine is often cleaved when the second residue in the primary sequence is small and uncharged (Met-Ala-, Cys, Gly, Pro, Ser, Thr, or Val). Requires deformylation of the N(alpha)-formylated initiator methionine before it can be hydrolyzed.</text>
</comment>
<comment type="caution">
    <text evidence="8">The sequence shown here is derived from an EMBL/GenBank/DDBJ whole genome shotgun (WGS) entry which is preliminary data.</text>
</comment>
<dbReference type="GO" id="GO:0046872">
    <property type="term" value="F:metal ion binding"/>
    <property type="evidence" value="ECO:0007669"/>
    <property type="project" value="UniProtKB-UniRule"/>
</dbReference>
<keyword evidence="2 6" id="KW-0031">Aminopeptidase</keyword>
<feature type="binding site" evidence="6">
    <location>
        <position position="81"/>
    </location>
    <ligand>
        <name>substrate</name>
    </ligand>
</feature>
<feature type="binding site" evidence="6">
    <location>
        <position position="109"/>
    </location>
    <ligand>
        <name>a divalent metal cation</name>
        <dbReference type="ChEBI" id="CHEBI:60240"/>
        <label>2</label>
        <note>catalytic</note>
    </ligand>
</feature>
<dbReference type="InterPro" id="IPR036005">
    <property type="entry name" value="Creatinase/aminopeptidase-like"/>
</dbReference>
<proteinExistence type="inferred from homology"/>
<dbReference type="PANTHER" id="PTHR43330:SF27">
    <property type="entry name" value="METHIONINE AMINOPEPTIDASE"/>
    <property type="match status" value="1"/>
</dbReference>
<name>A0A3A6UQW0_LEGPN</name>
<evidence type="ECO:0000256" key="6">
    <source>
        <dbReference type="HAMAP-Rule" id="MF_01974"/>
    </source>
</evidence>
<evidence type="ECO:0000256" key="2">
    <source>
        <dbReference type="ARBA" id="ARBA00022438"/>
    </source>
</evidence>
<dbReference type="NCBIfam" id="TIGR00500">
    <property type="entry name" value="met_pdase_I"/>
    <property type="match status" value="1"/>
</dbReference>
<feature type="binding site" evidence="6">
    <location>
        <position position="236"/>
    </location>
    <ligand>
        <name>a divalent metal cation</name>
        <dbReference type="ChEBI" id="CHEBI:60240"/>
        <label>2</label>
        <note>catalytic</note>
    </ligand>
</feature>